<dbReference type="SUPFAM" id="SSF75217">
    <property type="entry name" value="alpha/beta knot"/>
    <property type="match status" value="1"/>
</dbReference>
<feature type="binding site" evidence="5">
    <location>
        <position position="102"/>
    </location>
    <ligand>
        <name>S-adenosyl-L-methionine</name>
        <dbReference type="ChEBI" id="CHEBI:59789"/>
    </ligand>
</feature>
<proteinExistence type="inferred from homology"/>
<dbReference type="Gene3D" id="3.40.1280.10">
    <property type="match status" value="1"/>
</dbReference>
<comment type="subcellular location">
    <subcellularLocation>
        <location evidence="5">Cytoplasm</location>
    </subcellularLocation>
</comment>
<dbReference type="CDD" id="cd18081">
    <property type="entry name" value="RlmH-like"/>
    <property type="match status" value="1"/>
</dbReference>
<dbReference type="HAMAP" id="MF_00658">
    <property type="entry name" value="23SrRNA_methyltr_H"/>
    <property type="match status" value="1"/>
</dbReference>
<evidence type="ECO:0000256" key="1">
    <source>
        <dbReference type="ARBA" id="ARBA00022603"/>
    </source>
</evidence>
<dbReference type="GO" id="GO:0070038">
    <property type="term" value="F:rRNA (pseudouridine-N3-)-methyltransferase activity"/>
    <property type="evidence" value="ECO:0007669"/>
    <property type="project" value="UniProtKB-UniRule"/>
</dbReference>
<dbReference type="AlphaFoldDB" id="A0AAN1XT69"/>
<feature type="binding site" evidence="5">
    <location>
        <position position="70"/>
    </location>
    <ligand>
        <name>S-adenosyl-L-methionine</name>
        <dbReference type="ChEBI" id="CHEBI:59789"/>
    </ligand>
</feature>
<keyword evidence="7" id="KW-1185">Reference proteome</keyword>
<reference evidence="6 7" key="1">
    <citation type="journal article" date="2022" name="ISME Commun">
        <title>Vulcanimicrobium alpinus gen. nov. sp. nov., the first cultivated representative of the candidate phylum 'Eremiobacterota', is a metabolically versatile aerobic anoxygenic phototroph.</title>
        <authorList>
            <person name="Yabe S."/>
            <person name="Muto K."/>
            <person name="Abe K."/>
            <person name="Yokota A."/>
            <person name="Staudigel H."/>
            <person name="Tebo B.M."/>
        </authorList>
    </citation>
    <scope>NUCLEOTIDE SEQUENCE [LARGE SCALE GENOMIC DNA]</scope>
    <source>
        <strain evidence="6 7">WC8-2</strain>
    </source>
</reference>
<dbReference type="InterPro" id="IPR029026">
    <property type="entry name" value="tRNA_m1G_MTases_N"/>
</dbReference>
<comment type="function">
    <text evidence="5">Specifically methylates the pseudouridine at position 1915 (m3Psi1915) in 23S rRNA.</text>
</comment>
<evidence type="ECO:0000256" key="5">
    <source>
        <dbReference type="HAMAP-Rule" id="MF_00658"/>
    </source>
</evidence>
<dbReference type="Pfam" id="PF02590">
    <property type="entry name" value="SPOUT_MTase"/>
    <property type="match status" value="1"/>
</dbReference>
<name>A0AAN1XT69_UNVUL</name>
<dbReference type="InterPro" id="IPR029028">
    <property type="entry name" value="Alpha/beta_knot_MTases"/>
</dbReference>
<keyword evidence="2 5" id="KW-0808">Transferase</keyword>
<accession>A0AAN1XT69</accession>
<keyword evidence="1 5" id="KW-0489">Methyltransferase</keyword>
<dbReference type="GO" id="GO:0005737">
    <property type="term" value="C:cytoplasm"/>
    <property type="evidence" value="ECO:0007669"/>
    <property type="project" value="UniProtKB-SubCell"/>
</dbReference>
<dbReference type="EMBL" id="AP025523">
    <property type="protein sequence ID" value="BDE05268.1"/>
    <property type="molecule type" value="Genomic_DNA"/>
</dbReference>
<dbReference type="PIRSF" id="PIRSF004505">
    <property type="entry name" value="MT_bac"/>
    <property type="match status" value="1"/>
</dbReference>
<gene>
    <name evidence="5 6" type="primary">rlmH</name>
    <name evidence="6" type="ORF">WPS_05440</name>
</gene>
<dbReference type="Proteomes" id="UP001317532">
    <property type="component" value="Chromosome"/>
</dbReference>
<organism evidence="6 7">
    <name type="scientific">Vulcanimicrobium alpinum</name>
    <dbReference type="NCBI Taxonomy" id="3016050"/>
    <lineage>
        <taxon>Bacteria</taxon>
        <taxon>Bacillati</taxon>
        <taxon>Vulcanimicrobiota</taxon>
        <taxon>Vulcanimicrobiia</taxon>
        <taxon>Vulcanimicrobiales</taxon>
        <taxon>Vulcanimicrobiaceae</taxon>
        <taxon>Vulcanimicrobium</taxon>
    </lineage>
</organism>
<evidence type="ECO:0000256" key="2">
    <source>
        <dbReference type="ARBA" id="ARBA00022679"/>
    </source>
</evidence>
<dbReference type="InterPro" id="IPR003742">
    <property type="entry name" value="RlmH-like"/>
</dbReference>
<keyword evidence="3 5" id="KW-0949">S-adenosyl-L-methionine</keyword>
<dbReference type="KEGG" id="vab:WPS_05440"/>
<evidence type="ECO:0000313" key="6">
    <source>
        <dbReference type="EMBL" id="BDE05268.1"/>
    </source>
</evidence>
<keyword evidence="5" id="KW-0698">rRNA processing</keyword>
<dbReference type="PANTHER" id="PTHR33603">
    <property type="entry name" value="METHYLTRANSFERASE"/>
    <property type="match status" value="1"/>
</dbReference>
<dbReference type="RefSeq" id="WP_317996324.1">
    <property type="nucleotide sequence ID" value="NZ_AP025523.1"/>
</dbReference>
<comment type="subunit">
    <text evidence="5">Homodimer.</text>
</comment>
<keyword evidence="5" id="KW-0963">Cytoplasm</keyword>
<dbReference type="EC" id="2.1.1.177" evidence="5"/>
<evidence type="ECO:0000313" key="7">
    <source>
        <dbReference type="Proteomes" id="UP001317532"/>
    </source>
</evidence>
<comment type="catalytic activity">
    <reaction evidence="5">
        <text>pseudouridine(1915) in 23S rRNA + S-adenosyl-L-methionine = N(3)-methylpseudouridine(1915) in 23S rRNA + S-adenosyl-L-homocysteine + H(+)</text>
        <dbReference type="Rhea" id="RHEA:42752"/>
        <dbReference type="Rhea" id="RHEA-COMP:10221"/>
        <dbReference type="Rhea" id="RHEA-COMP:10222"/>
        <dbReference type="ChEBI" id="CHEBI:15378"/>
        <dbReference type="ChEBI" id="CHEBI:57856"/>
        <dbReference type="ChEBI" id="CHEBI:59789"/>
        <dbReference type="ChEBI" id="CHEBI:65314"/>
        <dbReference type="ChEBI" id="CHEBI:74486"/>
        <dbReference type="EC" id="2.1.1.177"/>
    </reaction>
</comment>
<sequence length="153" mass="17362">MHVRLIAVGKMRERYLAAAAADFRARLRPYHRLEEIEVRAADGAEPERAMRAEGDAILKLLEPSDYVWLLERGGEAFSSEELARRIEALPHRGIARLTLVVAGTYGASEALLARADVRWSLSPLTLLHEWARVLVLEQLYRAAKIARDEPYHH</sequence>
<evidence type="ECO:0000256" key="3">
    <source>
        <dbReference type="ARBA" id="ARBA00022691"/>
    </source>
</evidence>
<comment type="similarity">
    <text evidence="4 5">Belongs to the RNA methyltransferase RlmH family.</text>
</comment>
<evidence type="ECO:0000256" key="4">
    <source>
        <dbReference type="ARBA" id="ARBA00038303"/>
    </source>
</evidence>
<protein>
    <recommendedName>
        <fullName evidence="5">Ribosomal RNA large subunit methyltransferase H</fullName>
        <ecNumber evidence="5">2.1.1.177</ecNumber>
    </recommendedName>
    <alternativeName>
        <fullName evidence="5">23S rRNA (pseudouridine1915-N3)-methyltransferase</fullName>
    </alternativeName>
    <alternativeName>
        <fullName evidence="5">23S rRNA m3Psi1915 methyltransferase</fullName>
    </alternativeName>
    <alternativeName>
        <fullName evidence="5">rRNA (pseudouridine-N3-)-methyltransferase RlmH</fullName>
    </alternativeName>
</protein>
<feature type="binding site" evidence="5">
    <location>
        <begin position="121"/>
        <end position="126"/>
    </location>
    <ligand>
        <name>S-adenosyl-L-methionine</name>
        <dbReference type="ChEBI" id="CHEBI:59789"/>
    </ligand>
</feature>
<dbReference type="PANTHER" id="PTHR33603:SF1">
    <property type="entry name" value="RIBOSOMAL RNA LARGE SUBUNIT METHYLTRANSFERASE H"/>
    <property type="match status" value="1"/>
</dbReference>